<evidence type="ECO:0000313" key="2">
    <source>
        <dbReference type="EMBL" id="SFN66255.1"/>
    </source>
</evidence>
<dbReference type="InterPro" id="IPR003034">
    <property type="entry name" value="SAP_dom"/>
</dbReference>
<keyword evidence="3" id="KW-1185">Reference proteome</keyword>
<organism evidence="2 3">
    <name type="scientific">Mycetocola miduiensis</name>
    <dbReference type="NCBI Taxonomy" id="995034"/>
    <lineage>
        <taxon>Bacteria</taxon>
        <taxon>Bacillati</taxon>
        <taxon>Actinomycetota</taxon>
        <taxon>Actinomycetes</taxon>
        <taxon>Micrococcales</taxon>
        <taxon>Microbacteriaceae</taxon>
        <taxon>Mycetocola</taxon>
    </lineage>
</organism>
<dbReference type="EMBL" id="FOVM01000004">
    <property type="protein sequence ID" value="SFN66255.1"/>
    <property type="molecule type" value="Genomic_DNA"/>
</dbReference>
<dbReference type="Proteomes" id="UP000198867">
    <property type="component" value="Unassembled WGS sequence"/>
</dbReference>
<evidence type="ECO:0000313" key="3">
    <source>
        <dbReference type="Proteomes" id="UP000198867"/>
    </source>
</evidence>
<dbReference type="OrthoDB" id="5125615at2"/>
<proteinExistence type="predicted"/>
<accession>A0A1I5AV01</accession>
<gene>
    <name evidence="2" type="ORF">SAMN05216219_1556</name>
</gene>
<dbReference type="RefSeq" id="WP_090710294.1">
    <property type="nucleotide sequence ID" value="NZ_FOVM01000004.1"/>
</dbReference>
<name>A0A1I5AV01_9MICO</name>
<dbReference type="STRING" id="995034.SAMN05216219_1556"/>
<dbReference type="InterPro" id="IPR036361">
    <property type="entry name" value="SAP_dom_sf"/>
</dbReference>
<protein>
    <recommendedName>
        <fullName evidence="1">SAP domain-containing protein</fullName>
    </recommendedName>
</protein>
<dbReference type="Pfam" id="PF02037">
    <property type="entry name" value="SAP"/>
    <property type="match status" value="1"/>
</dbReference>
<sequence length="122" mass="13317">MARITHPTFAPGRSKGLAGIEFIDGFAEVDLGDNDILRQALVQHGYGIDETVGLDERTVAELRAELEGLGYDVKTSWRKPELIERLAQHRELNTEKFATAELPDGTVIGDGESLATLPVAED</sequence>
<dbReference type="Gene3D" id="1.10.720.30">
    <property type="entry name" value="SAP domain"/>
    <property type="match status" value="1"/>
</dbReference>
<dbReference type="AlphaFoldDB" id="A0A1I5AV01"/>
<evidence type="ECO:0000259" key="1">
    <source>
        <dbReference type="Pfam" id="PF02037"/>
    </source>
</evidence>
<feature type="domain" description="SAP" evidence="1">
    <location>
        <begin position="55"/>
        <end position="90"/>
    </location>
</feature>
<reference evidence="3" key="1">
    <citation type="submission" date="2016-10" db="EMBL/GenBank/DDBJ databases">
        <authorList>
            <person name="Varghese N."/>
            <person name="Submissions S."/>
        </authorList>
    </citation>
    <scope>NUCLEOTIDE SEQUENCE [LARGE SCALE GENOMIC DNA]</scope>
    <source>
        <strain evidence="3">CGMCC 1.11101</strain>
    </source>
</reference>